<dbReference type="EMBL" id="CYZT01000515">
    <property type="protein sequence ID" value="CUP82576.1"/>
    <property type="molecule type" value="Genomic_DNA"/>
</dbReference>
<reference evidence="2 3" key="1">
    <citation type="submission" date="2015-09" db="EMBL/GenBank/DDBJ databases">
        <authorList>
            <consortium name="Pathogen Informatics"/>
        </authorList>
    </citation>
    <scope>NUCLEOTIDE SEQUENCE [LARGE SCALE GENOMIC DNA]</scope>
    <source>
        <strain evidence="2 3">2789STDY5608854</strain>
    </source>
</reference>
<protein>
    <submittedName>
        <fullName evidence="2">Uncharacterized protein</fullName>
    </submittedName>
</protein>
<dbReference type="AlphaFoldDB" id="A0A174REU9"/>
<dbReference type="Proteomes" id="UP000095746">
    <property type="component" value="Unassembled WGS sequence"/>
</dbReference>
<feature type="region of interest" description="Disordered" evidence="1">
    <location>
        <begin position="53"/>
        <end position="75"/>
    </location>
</feature>
<accession>A0A174REU9</accession>
<evidence type="ECO:0000256" key="1">
    <source>
        <dbReference type="SAM" id="MobiDB-lite"/>
    </source>
</evidence>
<feature type="compositionally biased region" description="Basic and acidic residues" evidence="1">
    <location>
        <begin position="61"/>
        <end position="75"/>
    </location>
</feature>
<proteinExistence type="predicted"/>
<name>A0A174REU9_FLAPL</name>
<organism evidence="2 3">
    <name type="scientific">Flavonifractor plautii</name>
    <name type="common">Fusobacterium plautii</name>
    <dbReference type="NCBI Taxonomy" id="292800"/>
    <lineage>
        <taxon>Bacteria</taxon>
        <taxon>Bacillati</taxon>
        <taxon>Bacillota</taxon>
        <taxon>Clostridia</taxon>
        <taxon>Eubacteriales</taxon>
        <taxon>Oscillospiraceae</taxon>
        <taxon>Flavonifractor</taxon>
    </lineage>
</organism>
<gene>
    <name evidence="2" type="ORF">ERS852411_03641</name>
</gene>
<sequence length="75" mass="8575">MSSRLASRPSLDGEWASELDTRVYPSRAEQRQIIVGSEESPVSRAWIWPVRSPKHSPMVSKPEKAPNREKWGVQM</sequence>
<evidence type="ECO:0000313" key="2">
    <source>
        <dbReference type="EMBL" id="CUP82576.1"/>
    </source>
</evidence>
<evidence type="ECO:0000313" key="3">
    <source>
        <dbReference type="Proteomes" id="UP000095746"/>
    </source>
</evidence>